<keyword evidence="4" id="KW-1185">Reference proteome</keyword>
<accession>A0A8J7GQ62</accession>
<dbReference type="RefSeq" id="WP_197002064.1">
    <property type="nucleotide sequence ID" value="NZ_BONS01000004.1"/>
</dbReference>
<feature type="compositionally biased region" description="Low complexity" evidence="1">
    <location>
        <begin position="28"/>
        <end position="53"/>
    </location>
</feature>
<reference evidence="3" key="1">
    <citation type="submission" date="2020-11" db="EMBL/GenBank/DDBJ databases">
        <title>Sequencing the genomes of 1000 actinobacteria strains.</title>
        <authorList>
            <person name="Klenk H.-P."/>
        </authorList>
    </citation>
    <scope>NUCLEOTIDE SEQUENCE</scope>
    <source>
        <strain evidence="3">DSM 45356</strain>
    </source>
</reference>
<dbReference type="EMBL" id="JADOUF010000001">
    <property type="protein sequence ID" value="MBG6134881.1"/>
    <property type="molecule type" value="Genomic_DNA"/>
</dbReference>
<feature type="signal peptide" evidence="2">
    <location>
        <begin position="1"/>
        <end position="19"/>
    </location>
</feature>
<sequence>MRVKALPLAGLVAALALVAACTPDDPAATSSPGAAASAGATSSAQPAGGAPAAGRDRCLTGTWKVDVADLAQQTAAKVGHGATGTGTGSITLVFGPAMTITYANVIAINTTLSAGLSMTNTNTFTGAATSTDWVARDGKLGGTMPTNTVTSKIVTTINGRESPTTTTPFSGVLDMSAGQLGYTCSGSAATFSTPMVTWHLTKA</sequence>
<evidence type="ECO:0000313" key="3">
    <source>
        <dbReference type="EMBL" id="MBG6134881.1"/>
    </source>
</evidence>
<dbReference type="PROSITE" id="PS51257">
    <property type="entry name" value="PROKAR_LIPOPROTEIN"/>
    <property type="match status" value="1"/>
</dbReference>
<evidence type="ECO:0000256" key="2">
    <source>
        <dbReference type="SAM" id="SignalP"/>
    </source>
</evidence>
<dbReference type="AlphaFoldDB" id="A0A8J7GQ62"/>
<organism evidence="3 4">
    <name type="scientific">Longispora fulva</name>
    <dbReference type="NCBI Taxonomy" id="619741"/>
    <lineage>
        <taxon>Bacteria</taxon>
        <taxon>Bacillati</taxon>
        <taxon>Actinomycetota</taxon>
        <taxon>Actinomycetes</taxon>
        <taxon>Micromonosporales</taxon>
        <taxon>Micromonosporaceae</taxon>
        <taxon>Longispora</taxon>
    </lineage>
</organism>
<feature type="chain" id="PRO_5039325888" description="Lipoprotein" evidence="2">
    <location>
        <begin position="20"/>
        <end position="203"/>
    </location>
</feature>
<dbReference type="Proteomes" id="UP000622552">
    <property type="component" value="Unassembled WGS sequence"/>
</dbReference>
<keyword evidence="2" id="KW-0732">Signal</keyword>
<name>A0A8J7GQ62_9ACTN</name>
<comment type="caution">
    <text evidence="3">The sequence shown here is derived from an EMBL/GenBank/DDBJ whole genome shotgun (WGS) entry which is preliminary data.</text>
</comment>
<gene>
    <name evidence="3" type="ORF">IW245_001075</name>
</gene>
<evidence type="ECO:0008006" key="5">
    <source>
        <dbReference type="Google" id="ProtNLM"/>
    </source>
</evidence>
<evidence type="ECO:0000313" key="4">
    <source>
        <dbReference type="Proteomes" id="UP000622552"/>
    </source>
</evidence>
<feature type="region of interest" description="Disordered" evidence="1">
    <location>
        <begin position="28"/>
        <end position="55"/>
    </location>
</feature>
<protein>
    <recommendedName>
        <fullName evidence="5">Lipoprotein</fullName>
    </recommendedName>
</protein>
<proteinExistence type="predicted"/>
<evidence type="ECO:0000256" key="1">
    <source>
        <dbReference type="SAM" id="MobiDB-lite"/>
    </source>
</evidence>